<evidence type="ECO:0000259" key="2">
    <source>
        <dbReference type="Pfam" id="PF14479"/>
    </source>
</evidence>
<comment type="caution">
    <text evidence="4">The sequence shown here is derived from an EMBL/GenBank/DDBJ whole genome shotgun (WGS) entry which is preliminary data.</text>
</comment>
<dbReference type="InterPro" id="IPR029498">
    <property type="entry name" value="HeLo_dom"/>
</dbReference>
<dbReference type="PANTHER" id="PTHR10039">
    <property type="entry name" value="AMELOGENIN"/>
    <property type="match status" value="1"/>
</dbReference>
<proteinExistence type="predicted"/>
<feature type="domain" description="Prion-inhibition and propagation HeLo" evidence="2">
    <location>
        <begin position="10"/>
        <end position="212"/>
    </location>
</feature>
<dbReference type="InterPro" id="IPR038305">
    <property type="entry name" value="HeLo_sf"/>
</dbReference>
<name>A0A9W8TAZ9_9HYPO</name>
<gene>
    <name evidence="4" type="ORF">N0V84_012044</name>
</gene>
<dbReference type="Gene3D" id="1.20.120.1020">
    <property type="entry name" value="Prion-inhibition and propagation, HeLo domain"/>
    <property type="match status" value="1"/>
</dbReference>
<dbReference type="InterPro" id="IPR056884">
    <property type="entry name" value="NPHP3-like_N"/>
</dbReference>
<dbReference type="AlphaFoldDB" id="A0A9W8TAZ9"/>
<dbReference type="Pfam" id="PF24883">
    <property type="entry name" value="NPHP3_N"/>
    <property type="match status" value="1"/>
</dbReference>
<dbReference type="Proteomes" id="UP001140502">
    <property type="component" value="Unassembled WGS sequence"/>
</dbReference>
<evidence type="ECO:0000259" key="3">
    <source>
        <dbReference type="Pfam" id="PF24883"/>
    </source>
</evidence>
<dbReference type="SUPFAM" id="SSF52540">
    <property type="entry name" value="P-loop containing nucleoside triphosphate hydrolases"/>
    <property type="match status" value="1"/>
</dbReference>
<keyword evidence="1" id="KW-0677">Repeat</keyword>
<evidence type="ECO:0000313" key="4">
    <source>
        <dbReference type="EMBL" id="KAJ4308526.1"/>
    </source>
</evidence>
<evidence type="ECO:0000256" key="1">
    <source>
        <dbReference type="ARBA" id="ARBA00022737"/>
    </source>
</evidence>
<dbReference type="InterPro" id="IPR027417">
    <property type="entry name" value="P-loop_NTPase"/>
</dbReference>
<organism evidence="4 5">
    <name type="scientific">Fusarium piperis</name>
    <dbReference type="NCBI Taxonomy" id="1435070"/>
    <lineage>
        <taxon>Eukaryota</taxon>
        <taxon>Fungi</taxon>
        <taxon>Dikarya</taxon>
        <taxon>Ascomycota</taxon>
        <taxon>Pezizomycotina</taxon>
        <taxon>Sordariomycetes</taxon>
        <taxon>Hypocreomycetidae</taxon>
        <taxon>Hypocreales</taxon>
        <taxon>Nectriaceae</taxon>
        <taxon>Fusarium</taxon>
        <taxon>Fusarium solani species complex</taxon>
    </lineage>
</organism>
<sequence>MTLGVAVSRAGVASIAGALKGCLDMLSDISCLNALQHDWPLLQAKLDVEKTLLLQWADKVKLLGEPHDNRLNDLHIFNQALKLFRNTRTLLHDKPMLEGRCRLLMFELEDTLPDATYLVSSPILSKPRLDNFYMEYIGRNLDALQLPDSTLPSTKYRRVVSDPEGFERFLEQVRLLVNGLNRLSSSANCLGCSADMAREDVRRCKTMDDLRMMRNAAMGVRDTIAHAAEELIVYLARRRVLKNLAFTGMHERKANLKHAHPGTFEWAFKPPQDDVYWNDLGEWLESGSDIYWVCGKAGVGKSTFLKYLYDHPETRRRLAVWAGDEPVSVGSFFFWKMGTSVQKCRDGMARAVLHHVLSEIPTLIPYIVPTLWRLAYGGGTYEIHETLPLPSIPEVRMAFERMAEDGVLDRHFCFIVDALDEYGGANERAVNFLERLTLSPKIKVVASSRPTPAFVKLFAKAPKLHLHDLTRGDVLQFVREITNIHLYMGKLRAADETRALTLVDTLAERAHGIFLWAILATRVLFQGFGNKEPFGVLELRVEDMPEELDGVYGHMLRLLDPCQREKAAKILRVCYRTRKSRSNQGEPRRIWATGLAPAAVNGTDYDDFELHAERTLQTRHKQCLALENRIANRCNGLLEVVGDVDGPVPCSCPTPEEHPIDDDIVINSSIEFIHRTAFEWYDRLDARAMLSLGIRGHDFQEDTCLAPMSWQKCRMWYGTEAPFTQANMDLANCMYHMEDAAELSNKSADEILAKIHQLVVDTRLRRGENWHYSFCCSNVRPVTERLQTLYFAIGMGMVDFVRNYMERNPDGPTLHEMEQQHTMCWWRVVADRSLVSNFLEPFSEIIVRLPPQGPMLEYLASAGCNVPSNEMQYYLRDESLDNYTNSILAA</sequence>
<evidence type="ECO:0000313" key="5">
    <source>
        <dbReference type="Proteomes" id="UP001140502"/>
    </source>
</evidence>
<dbReference type="EMBL" id="JAPEUR010000519">
    <property type="protein sequence ID" value="KAJ4308526.1"/>
    <property type="molecule type" value="Genomic_DNA"/>
</dbReference>
<keyword evidence="5" id="KW-1185">Reference proteome</keyword>
<evidence type="ECO:0008006" key="6">
    <source>
        <dbReference type="Google" id="ProtNLM"/>
    </source>
</evidence>
<dbReference type="PANTHER" id="PTHR10039:SF5">
    <property type="entry name" value="NACHT DOMAIN-CONTAINING PROTEIN"/>
    <property type="match status" value="1"/>
</dbReference>
<reference evidence="4" key="1">
    <citation type="submission" date="2022-10" db="EMBL/GenBank/DDBJ databases">
        <title>Tapping the CABI collections for fungal endophytes: first genome assemblies for Collariella, Neodidymelliopsis, Ascochyta clinopodiicola, Didymella pomorum, Didymosphaeria variabile, Neocosmospora piperis and Neocucurbitaria cava.</title>
        <authorList>
            <person name="Hill R."/>
        </authorList>
    </citation>
    <scope>NUCLEOTIDE SEQUENCE</scope>
    <source>
        <strain evidence="4">IMI 366586</strain>
    </source>
</reference>
<dbReference type="OrthoDB" id="443402at2759"/>
<dbReference type="Pfam" id="PF14479">
    <property type="entry name" value="HeLo"/>
    <property type="match status" value="1"/>
</dbReference>
<accession>A0A9W8TAZ9</accession>
<protein>
    <recommendedName>
        <fullName evidence="6">Prion-inhibition and propagation HeLo domain-containing protein</fullName>
    </recommendedName>
</protein>
<feature type="domain" description="Nephrocystin 3-like N-terminal" evidence="3">
    <location>
        <begin position="281"/>
        <end position="449"/>
    </location>
</feature>